<keyword evidence="3" id="KW-1185">Reference proteome</keyword>
<dbReference type="Proteomes" id="UP001195769">
    <property type="component" value="Unassembled WGS sequence"/>
</dbReference>
<evidence type="ECO:0000313" key="3">
    <source>
        <dbReference type="Proteomes" id="UP001195769"/>
    </source>
</evidence>
<organism evidence="2 3">
    <name type="scientific">Suillus fuscotomentosus</name>
    <dbReference type="NCBI Taxonomy" id="1912939"/>
    <lineage>
        <taxon>Eukaryota</taxon>
        <taxon>Fungi</taxon>
        <taxon>Dikarya</taxon>
        <taxon>Basidiomycota</taxon>
        <taxon>Agaricomycotina</taxon>
        <taxon>Agaricomycetes</taxon>
        <taxon>Agaricomycetidae</taxon>
        <taxon>Boletales</taxon>
        <taxon>Suillineae</taxon>
        <taxon>Suillaceae</taxon>
        <taxon>Suillus</taxon>
    </lineage>
</organism>
<dbReference type="RefSeq" id="XP_041233440.1">
    <property type="nucleotide sequence ID" value="XM_041365993.1"/>
</dbReference>
<gene>
    <name evidence="2" type="ORF">F5891DRAFT_1180885</name>
</gene>
<protein>
    <submittedName>
        <fullName evidence="2">Uncharacterized protein</fullName>
    </submittedName>
</protein>
<evidence type="ECO:0000256" key="1">
    <source>
        <dbReference type="SAM" id="MobiDB-lite"/>
    </source>
</evidence>
<name>A0AAD4EKM8_9AGAM</name>
<dbReference type="GeneID" id="64660291"/>
<proteinExistence type="predicted"/>
<dbReference type="AlphaFoldDB" id="A0AAD4EKM8"/>
<accession>A0AAD4EKM8</accession>
<feature type="compositionally biased region" description="Acidic residues" evidence="1">
    <location>
        <begin position="319"/>
        <end position="332"/>
    </location>
</feature>
<sequence length="347" mass="39061">MEPVSSSPVSSPARPSSPAFTSTTSSSATRVELTSSEFFKKVDHPESPHINTMATELLSGSDCSLSPKLSPYPSGSPIIHFSPVEEIPYLPDVKDSLLYKPDILQSPKSPSRVAYLRERSTKRHIPYPPRPSPLELRFANRVTGRVREPDFTSEQLQEHEDAISSGLSRMSFDTLYKAFKAVLASHEAARHEVATSLWQVEYSERMTVFNQALHEENKNRLNLRDEQLKKIRNIFSECERTEIDDDTNYIQAVYNDECEMLRAITTQAEIISKRLGSRAKRELLASTGEVPYLPRFIGTSQNRDNITCALRGGFTDAGTDTDTDSDIDFGEEEDRRSGWPGQQRAQL</sequence>
<reference evidence="2" key="1">
    <citation type="journal article" date="2020" name="New Phytol.">
        <title>Comparative genomics reveals dynamic genome evolution in host specialist ectomycorrhizal fungi.</title>
        <authorList>
            <person name="Lofgren L.A."/>
            <person name="Nguyen N.H."/>
            <person name="Vilgalys R."/>
            <person name="Ruytinx J."/>
            <person name="Liao H.L."/>
            <person name="Branco S."/>
            <person name="Kuo A."/>
            <person name="LaButti K."/>
            <person name="Lipzen A."/>
            <person name="Andreopoulos W."/>
            <person name="Pangilinan J."/>
            <person name="Riley R."/>
            <person name="Hundley H."/>
            <person name="Na H."/>
            <person name="Barry K."/>
            <person name="Grigoriev I.V."/>
            <person name="Stajich J.E."/>
            <person name="Kennedy P.G."/>
        </authorList>
    </citation>
    <scope>NUCLEOTIDE SEQUENCE</scope>
    <source>
        <strain evidence="2">FC203</strain>
    </source>
</reference>
<dbReference type="EMBL" id="JABBWK010000002">
    <property type="protein sequence ID" value="KAG1907865.1"/>
    <property type="molecule type" value="Genomic_DNA"/>
</dbReference>
<comment type="caution">
    <text evidence="2">The sequence shown here is derived from an EMBL/GenBank/DDBJ whole genome shotgun (WGS) entry which is preliminary data.</text>
</comment>
<evidence type="ECO:0000313" key="2">
    <source>
        <dbReference type="EMBL" id="KAG1907865.1"/>
    </source>
</evidence>
<feature type="region of interest" description="Disordered" evidence="1">
    <location>
        <begin position="1"/>
        <end position="28"/>
    </location>
</feature>
<feature type="region of interest" description="Disordered" evidence="1">
    <location>
        <begin position="311"/>
        <end position="347"/>
    </location>
</feature>